<accession>A0ABZ0S5A4</accession>
<dbReference type="HAMAP" id="MF_00634">
    <property type="entry name" value="UPF0235"/>
    <property type="match status" value="1"/>
</dbReference>
<reference evidence="3 4" key="1">
    <citation type="journal article" date="2023" name="Microorganisms">
        <title>Thiorhodovibrio frisius and Trv. litoralis spp. nov., Two Novel Members from a Clade of Fastidious Purple Sulfur Bacteria That Exhibit Unique Red-Shifted Light-Harvesting Capabilities.</title>
        <authorList>
            <person name="Methner A."/>
            <person name="Kuzyk S.B."/>
            <person name="Petersen J."/>
            <person name="Bauer S."/>
            <person name="Brinkmann H."/>
            <person name="Sichau K."/>
            <person name="Wanner G."/>
            <person name="Wolf J."/>
            <person name="Neumann-Schaal M."/>
            <person name="Henke P."/>
            <person name="Tank M."/>
            <person name="Sproer C."/>
            <person name="Bunk B."/>
            <person name="Overmann J."/>
        </authorList>
    </citation>
    <scope>NUCLEOTIDE SEQUENCE [LARGE SCALE GENOMIC DNA]</scope>
    <source>
        <strain evidence="3 4">DSM 6702</strain>
    </source>
</reference>
<dbReference type="NCBIfam" id="TIGR00251">
    <property type="entry name" value="DUF167 family protein"/>
    <property type="match status" value="1"/>
</dbReference>
<comment type="similarity">
    <text evidence="1 2">Belongs to the UPF0235 family.</text>
</comment>
<sequence>MTWYRWDGEDLILNVRVQPRARRDGFADPIGDAIKVQLRAPPVEGRANVSLTAFLAKAFGVPRARVTLLGGEHSRAKRLRIREPRELPAGIEPQ</sequence>
<evidence type="ECO:0000313" key="3">
    <source>
        <dbReference type="EMBL" id="WPL16208.1"/>
    </source>
</evidence>
<dbReference type="Gene3D" id="3.30.1200.10">
    <property type="entry name" value="YggU-like"/>
    <property type="match status" value="1"/>
</dbReference>
<name>A0ABZ0S5A4_9GAMM</name>
<dbReference type="PANTHER" id="PTHR13420">
    <property type="entry name" value="UPF0235 PROTEIN C15ORF40"/>
    <property type="match status" value="1"/>
</dbReference>
<dbReference type="InterPro" id="IPR003746">
    <property type="entry name" value="DUF167"/>
</dbReference>
<organism evidence="3 4">
    <name type="scientific">Thiorhodovibrio winogradskyi</name>
    <dbReference type="NCBI Taxonomy" id="77007"/>
    <lineage>
        <taxon>Bacteria</taxon>
        <taxon>Pseudomonadati</taxon>
        <taxon>Pseudomonadota</taxon>
        <taxon>Gammaproteobacteria</taxon>
        <taxon>Chromatiales</taxon>
        <taxon>Chromatiaceae</taxon>
        <taxon>Thiorhodovibrio</taxon>
    </lineage>
</organism>
<dbReference type="Pfam" id="PF02594">
    <property type="entry name" value="DUF167"/>
    <property type="match status" value="1"/>
</dbReference>
<dbReference type="RefSeq" id="WP_328986756.1">
    <property type="nucleotide sequence ID" value="NZ_CP121472.1"/>
</dbReference>
<evidence type="ECO:0000313" key="4">
    <source>
        <dbReference type="Proteomes" id="UP001432180"/>
    </source>
</evidence>
<keyword evidence="4" id="KW-1185">Reference proteome</keyword>
<evidence type="ECO:0000256" key="2">
    <source>
        <dbReference type="HAMAP-Rule" id="MF_00634"/>
    </source>
</evidence>
<gene>
    <name evidence="3" type="ORF">Thiowin_01161</name>
</gene>
<dbReference type="InterPro" id="IPR036591">
    <property type="entry name" value="YggU-like_sf"/>
</dbReference>
<dbReference type="SUPFAM" id="SSF69786">
    <property type="entry name" value="YggU-like"/>
    <property type="match status" value="1"/>
</dbReference>
<dbReference type="PANTHER" id="PTHR13420:SF7">
    <property type="entry name" value="UPF0235 PROTEIN C15ORF40"/>
    <property type="match status" value="1"/>
</dbReference>
<dbReference type="SMART" id="SM01152">
    <property type="entry name" value="DUF167"/>
    <property type="match status" value="1"/>
</dbReference>
<evidence type="ECO:0000256" key="1">
    <source>
        <dbReference type="ARBA" id="ARBA00010364"/>
    </source>
</evidence>
<protein>
    <recommendedName>
        <fullName evidence="2">UPF0235 protein Thiowin_01161</fullName>
    </recommendedName>
</protein>
<dbReference type="Proteomes" id="UP001432180">
    <property type="component" value="Chromosome"/>
</dbReference>
<proteinExistence type="inferred from homology"/>
<dbReference type="EMBL" id="CP121472">
    <property type="protein sequence ID" value="WPL16208.1"/>
    <property type="molecule type" value="Genomic_DNA"/>
</dbReference>